<name>A0A5C6DWZ3_9BACT</name>
<dbReference type="AlphaFoldDB" id="A0A5C6DWZ3"/>
<keyword evidence="2" id="KW-1185">Reference proteome</keyword>
<evidence type="ECO:0000313" key="2">
    <source>
        <dbReference type="Proteomes" id="UP000319143"/>
    </source>
</evidence>
<comment type="caution">
    <text evidence="1">The sequence shown here is derived from an EMBL/GenBank/DDBJ whole genome shotgun (WGS) entry which is preliminary data.</text>
</comment>
<dbReference type="Proteomes" id="UP000319143">
    <property type="component" value="Unassembled WGS sequence"/>
</dbReference>
<reference evidence="1 2" key="1">
    <citation type="submission" date="2019-02" db="EMBL/GenBank/DDBJ databases">
        <title>Deep-cultivation of Planctomycetes and their phenomic and genomic characterization uncovers novel biology.</title>
        <authorList>
            <person name="Wiegand S."/>
            <person name="Jogler M."/>
            <person name="Boedeker C."/>
            <person name="Pinto D."/>
            <person name="Vollmers J."/>
            <person name="Rivas-Marin E."/>
            <person name="Kohn T."/>
            <person name="Peeters S.H."/>
            <person name="Heuer A."/>
            <person name="Rast P."/>
            <person name="Oberbeckmann S."/>
            <person name="Bunk B."/>
            <person name="Jeske O."/>
            <person name="Meyerdierks A."/>
            <person name="Storesund J.E."/>
            <person name="Kallscheuer N."/>
            <person name="Luecker S."/>
            <person name="Lage O.M."/>
            <person name="Pohl T."/>
            <person name="Merkel B.J."/>
            <person name="Hornburger P."/>
            <person name="Mueller R.-W."/>
            <person name="Bruemmer F."/>
            <person name="Labrenz M."/>
            <person name="Spormann A.M."/>
            <person name="Op Den Camp H."/>
            <person name="Overmann J."/>
            <person name="Amann R."/>
            <person name="Jetten M.S.M."/>
            <person name="Mascher T."/>
            <person name="Medema M.H."/>
            <person name="Devos D.P."/>
            <person name="Kaster A.-K."/>
            <person name="Ovreas L."/>
            <person name="Rohde M."/>
            <person name="Galperin M.Y."/>
            <person name="Jogler C."/>
        </authorList>
    </citation>
    <scope>NUCLEOTIDE SEQUENCE [LARGE SCALE GENOMIC DNA]</scope>
    <source>
        <strain evidence="1 2">Poly41</strain>
    </source>
</reference>
<evidence type="ECO:0000313" key="1">
    <source>
        <dbReference type="EMBL" id="TWU40417.1"/>
    </source>
</evidence>
<proteinExistence type="predicted"/>
<dbReference type="EMBL" id="SJPV01000002">
    <property type="protein sequence ID" value="TWU40417.1"/>
    <property type="molecule type" value="Genomic_DNA"/>
</dbReference>
<protein>
    <submittedName>
        <fullName evidence="1">Uncharacterized protein</fullName>
    </submittedName>
</protein>
<gene>
    <name evidence="1" type="ORF">Poly41_12490</name>
</gene>
<accession>A0A5C6DWZ3</accession>
<sequence>MPNVLFLSPRNWGTQGVSEGRKDREAEGKFASDAWMQYRCTQPTQRIFTPLFSGHDVLLLSRRRTEWTVKVKTANWDVVGFARSP</sequence>
<organism evidence="1 2">
    <name type="scientific">Novipirellula artificiosorum</name>
    <dbReference type="NCBI Taxonomy" id="2528016"/>
    <lineage>
        <taxon>Bacteria</taxon>
        <taxon>Pseudomonadati</taxon>
        <taxon>Planctomycetota</taxon>
        <taxon>Planctomycetia</taxon>
        <taxon>Pirellulales</taxon>
        <taxon>Pirellulaceae</taxon>
        <taxon>Novipirellula</taxon>
    </lineage>
</organism>